<dbReference type="AlphaFoldDB" id="G8X275"/>
<dbReference type="HOGENOM" id="CLU_2234986_0_0_11"/>
<dbReference type="EMBL" id="CP003219">
    <property type="protein sequence ID" value="AEW94510.1"/>
    <property type="molecule type" value="Genomic_DNA"/>
</dbReference>
<proteinExistence type="predicted"/>
<gene>
    <name evidence="2" type="ordered locus">SCATT_21390</name>
</gene>
<dbReference type="KEGG" id="scy:SCATT_21390"/>
<evidence type="ECO:0000313" key="2">
    <source>
        <dbReference type="EMBL" id="AEW94510.1"/>
    </source>
</evidence>
<evidence type="ECO:0000313" key="3">
    <source>
        <dbReference type="Proteomes" id="UP000007842"/>
    </source>
</evidence>
<keyword evidence="3" id="KW-1185">Reference proteome</keyword>
<feature type="region of interest" description="Disordered" evidence="1">
    <location>
        <begin position="86"/>
        <end position="105"/>
    </location>
</feature>
<sequence>MDLTVRGFARAGGQPLLRGRFARSRFPGWPPFAPARWGVGVGFGLVRHRGLRLLPVRGRGRAGGDSSLPVSATAWLRLLGRCGDTPGTPPSVRLAGASLRGGRVR</sequence>
<accession>G8X275</accession>
<dbReference type="STRING" id="1003195.SCATT_21390"/>
<dbReference type="PATRIC" id="fig|1003195.29.peg.2146"/>
<organism evidence="2 3">
    <name type="scientific">Streptantibioticus cattleyicolor (strain ATCC 35852 / DSM 46488 / JCM 4925 / NBRC 14057 / NRRL 8057)</name>
    <name type="common">Streptomyces cattleya</name>
    <dbReference type="NCBI Taxonomy" id="1003195"/>
    <lineage>
        <taxon>Bacteria</taxon>
        <taxon>Bacillati</taxon>
        <taxon>Actinomycetota</taxon>
        <taxon>Actinomycetes</taxon>
        <taxon>Kitasatosporales</taxon>
        <taxon>Streptomycetaceae</taxon>
        <taxon>Streptantibioticus</taxon>
    </lineage>
</organism>
<dbReference type="Proteomes" id="UP000007842">
    <property type="component" value="Chromosome"/>
</dbReference>
<evidence type="ECO:0000256" key="1">
    <source>
        <dbReference type="SAM" id="MobiDB-lite"/>
    </source>
</evidence>
<reference evidence="3" key="1">
    <citation type="submission" date="2011-12" db="EMBL/GenBank/DDBJ databases">
        <title>Complete genome sequence of Streptomyces cattleya strain DSM 46488.</title>
        <authorList>
            <person name="Ou H.-Y."/>
            <person name="Li P."/>
            <person name="Zhao C."/>
            <person name="O'Hagan D."/>
            <person name="Deng Z."/>
        </authorList>
    </citation>
    <scope>NUCLEOTIDE SEQUENCE [LARGE SCALE GENOMIC DNA]</scope>
    <source>
        <strain evidence="3">ATCC 35852 / DSM 46488 / JCM 4925 / NBRC 14057 / NRRL 8057</strain>
    </source>
</reference>
<name>G8X275_STREN</name>
<protein>
    <submittedName>
        <fullName evidence="2">Uncharacterized protein</fullName>
    </submittedName>
</protein>